<evidence type="ECO:0000313" key="1">
    <source>
        <dbReference type="EMBL" id="MPN51624.1"/>
    </source>
</evidence>
<gene>
    <name evidence="1" type="ORF">SDC9_199272</name>
</gene>
<dbReference type="AlphaFoldDB" id="A0A645ITA5"/>
<sequence length="78" mass="8429">MSPQCPKCLPRHGVPCVVGSALNSSADWLLKPGVKEYVANLSLLKKLINGVWDDDMLIVPPHSRIVADPVEILSAEPV</sequence>
<protein>
    <submittedName>
        <fullName evidence="1">Uncharacterized protein</fullName>
    </submittedName>
</protein>
<proteinExistence type="predicted"/>
<comment type="caution">
    <text evidence="1">The sequence shown here is derived from an EMBL/GenBank/DDBJ whole genome shotgun (WGS) entry which is preliminary data.</text>
</comment>
<name>A0A645ITA5_9ZZZZ</name>
<reference evidence="1" key="1">
    <citation type="submission" date="2019-08" db="EMBL/GenBank/DDBJ databases">
        <authorList>
            <person name="Kucharzyk K."/>
            <person name="Murdoch R.W."/>
            <person name="Higgins S."/>
            <person name="Loffler F."/>
        </authorList>
    </citation>
    <scope>NUCLEOTIDE SEQUENCE</scope>
</reference>
<accession>A0A645ITA5</accession>
<dbReference type="EMBL" id="VSSQ01116922">
    <property type="protein sequence ID" value="MPN51624.1"/>
    <property type="molecule type" value="Genomic_DNA"/>
</dbReference>
<organism evidence="1">
    <name type="scientific">bioreactor metagenome</name>
    <dbReference type="NCBI Taxonomy" id="1076179"/>
    <lineage>
        <taxon>unclassified sequences</taxon>
        <taxon>metagenomes</taxon>
        <taxon>ecological metagenomes</taxon>
    </lineage>
</organism>